<dbReference type="AlphaFoldDB" id="A0A4Y3IJN0"/>
<gene>
    <name evidence="2" type="ORF">VCO01S_03410</name>
</gene>
<proteinExistence type="predicted"/>
<dbReference type="RefSeq" id="WP_141268722.1">
    <property type="nucleotide sequence ID" value="NZ_BJLH01000001.1"/>
</dbReference>
<keyword evidence="1" id="KW-0472">Membrane</keyword>
<name>A0A4Y3IJN0_9VIBR</name>
<keyword evidence="3" id="KW-1185">Reference proteome</keyword>
<organism evidence="2 3">
    <name type="scientific">Vibrio comitans NBRC 102076</name>
    <dbReference type="NCBI Taxonomy" id="1219078"/>
    <lineage>
        <taxon>Bacteria</taxon>
        <taxon>Pseudomonadati</taxon>
        <taxon>Pseudomonadota</taxon>
        <taxon>Gammaproteobacteria</taxon>
        <taxon>Vibrionales</taxon>
        <taxon>Vibrionaceae</taxon>
        <taxon>Vibrio</taxon>
    </lineage>
</organism>
<keyword evidence="1" id="KW-1133">Transmembrane helix</keyword>
<accession>A0A4Y3IJN0</accession>
<dbReference type="Proteomes" id="UP000318242">
    <property type="component" value="Unassembled WGS sequence"/>
</dbReference>
<keyword evidence="1" id="KW-0812">Transmembrane</keyword>
<evidence type="ECO:0000313" key="3">
    <source>
        <dbReference type="Proteomes" id="UP000318242"/>
    </source>
</evidence>
<feature type="transmembrane region" description="Helical" evidence="1">
    <location>
        <begin position="210"/>
        <end position="231"/>
    </location>
</feature>
<dbReference type="OrthoDB" id="583114at2"/>
<comment type="caution">
    <text evidence="2">The sequence shown here is derived from an EMBL/GenBank/DDBJ whole genome shotgun (WGS) entry which is preliminary data.</text>
</comment>
<evidence type="ECO:0000256" key="1">
    <source>
        <dbReference type="SAM" id="Phobius"/>
    </source>
</evidence>
<evidence type="ECO:0000313" key="2">
    <source>
        <dbReference type="EMBL" id="GEA59148.1"/>
    </source>
</evidence>
<feature type="transmembrane region" description="Helical" evidence="1">
    <location>
        <begin position="173"/>
        <end position="198"/>
    </location>
</feature>
<dbReference type="EMBL" id="BJLH01000001">
    <property type="protein sequence ID" value="GEA59148.1"/>
    <property type="molecule type" value="Genomic_DNA"/>
</dbReference>
<reference evidence="2 3" key="1">
    <citation type="submission" date="2019-06" db="EMBL/GenBank/DDBJ databases">
        <title>Whole genome shotgun sequence of Vibrio comitans NBRC 102076.</title>
        <authorList>
            <person name="Hosoyama A."/>
            <person name="Uohara A."/>
            <person name="Ohji S."/>
            <person name="Ichikawa N."/>
        </authorList>
    </citation>
    <scope>NUCLEOTIDE SEQUENCE [LARGE SCALE GENOMIC DNA]</scope>
    <source>
        <strain evidence="2 3">NBRC 102076</strain>
    </source>
</reference>
<sequence length="336" mass="36570">MMNGDHFRFKTEELELLYRIQYTAVAKEQVSGPSTSKLRSLLTSKQSQNSFENQNLLLKKQWLSEWSQATESLLGVNRNRTDLKSDIQTAFNHWSNAKKSAFIVEVATFVPYFSLSDEKQSNKFSSIKFNPETLLSNAAELLETNVDELYQISKSYTKTIKAIHKETSSNNTLLILSAAAAVSLLVAPYLAAGIGGLMGLSGAAATSAGLAMLGGGSLATGGFGMAGGYVFTMGGGMLLSSGVNKITGHHKLANISGNELIISAGKLAGFLEHYKRALFQSEKEELLLSTCTALRELQASFEEKADTQFIMNESKSAKKTDEKAKLVAATRRVIRR</sequence>
<protein>
    <submittedName>
        <fullName evidence="2">Uncharacterized protein</fullName>
    </submittedName>
</protein>